<organism evidence="1 2">
    <name type="scientific">Dechloromonas denitrificans</name>
    <dbReference type="NCBI Taxonomy" id="281362"/>
    <lineage>
        <taxon>Bacteria</taxon>
        <taxon>Pseudomonadati</taxon>
        <taxon>Pseudomonadota</taxon>
        <taxon>Betaproteobacteria</taxon>
        <taxon>Rhodocyclales</taxon>
        <taxon>Azonexaceae</taxon>
        <taxon>Dechloromonas</taxon>
    </lineage>
</organism>
<keyword evidence="2" id="KW-1185">Reference proteome</keyword>
<dbReference type="EMBL" id="LODL01000019">
    <property type="protein sequence ID" value="KXB30686.1"/>
    <property type="molecule type" value="Genomic_DNA"/>
</dbReference>
<dbReference type="RefSeq" id="WP_066882455.1">
    <property type="nucleotide sequence ID" value="NZ_LODL01000019.1"/>
</dbReference>
<accession>A0A133XIH2</accession>
<evidence type="ECO:0000313" key="2">
    <source>
        <dbReference type="Proteomes" id="UP000070186"/>
    </source>
</evidence>
<gene>
    <name evidence="1" type="ORF">AT959_08080</name>
</gene>
<proteinExistence type="predicted"/>
<dbReference type="AlphaFoldDB" id="A0A133XIH2"/>
<evidence type="ECO:0000313" key="1">
    <source>
        <dbReference type="EMBL" id="KXB30686.1"/>
    </source>
</evidence>
<name>A0A133XIH2_9RHOO</name>
<comment type="caution">
    <text evidence="1">The sequence shown here is derived from an EMBL/GenBank/DDBJ whole genome shotgun (WGS) entry which is preliminary data.</text>
</comment>
<dbReference type="STRING" id="281362.AT959_08080"/>
<protein>
    <submittedName>
        <fullName evidence="1">Uncharacterized protein</fullName>
    </submittedName>
</protein>
<reference evidence="1 2" key="1">
    <citation type="submission" date="2015-12" db="EMBL/GenBank/DDBJ databases">
        <title>Nitrous oxide reduction kinetics distinguish bacteria harboring typical versus atypical NosZ.</title>
        <authorList>
            <person name="Yoon S."/>
            <person name="Nissen S."/>
            <person name="Park D."/>
            <person name="Sanford R.A."/>
            <person name="Loeffler F.E."/>
        </authorList>
    </citation>
    <scope>NUCLEOTIDE SEQUENCE [LARGE SCALE GENOMIC DNA]</scope>
    <source>
        <strain evidence="1 2">ATCC BAA-841</strain>
    </source>
</reference>
<dbReference type="Proteomes" id="UP000070186">
    <property type="component" value="Unassembled WGS sequence"/>
</dbReference>
<sequence>MNQQIEQIKDVAMGVVNGILASARKPNVSFKRLFELQPGEREEVLVVGSVHRDYCASYCIAVLNPRLTLQEQLQPTVAYSPASLKELVAGHCDAMVQVQVIDKCTTVASSYHADRR</sequence>